<protein>
    <submittedName>
        <fullName evidence="2">CRISPR/Cas system-associated exonuclease Cas4 (RecB family)</fullName>
    </submittedName>
</protein>
<dbReference type="Pfam" id="PF12705">
    <property type="entry name" value="PDDEXK_1"/>
    <property type="match status" value="1"/>
</dbReference>
<organism evidence="2 3">
    <name type="scientific">Candidatus Fervidibacter sacchari</name>
    <dbReference type="NCBI Taxonomy" id="1448929"/>
    <lineage>
        <taxon>Bacteria</taxon>
        <taxon>Candidatus Fervidibacterota</taxon>
        <taxon>Candidatus Fervidibacter</taxon>
    </lineage>
</organism>
<reference evidence="2 3" key="1">
    <citation type="submission" date="2022-08" db="EMBL/GenBank/DDBJ databases">
        <title>Bacterial and archaeal communities from various locations to study Microbial Dark Matter (Phase II).</title>
        <authorList>
            <person name="Stepanauskas R."/>
        </authorList>
    </citation>
    <scope>NUCLEOTIDE SEQUENCE [LARGE SCALE GENOMIC DNA]</scope>
    <source>
        <strain evidence="2 3">PD1</strain>
    </source>
</reference>
<dbReference type="Proteomes" id="UP001204798">
    <property type="component" value="Unassembled WGS sequence"/>
</dbReference>
<feature type="domain" description="PD-(D/E)XK endonuclease-like" evidence="1">
    <location>
        <begin position="69"/>
        <end position="223"/>
    </location>
</feature>
<dbReference type="Gene3D" id="3.90.320.10">
    <property type="match status" value="1"/>
</dbReference>
<dbReference type="InterPro" id="IPR011604">
    <property type="entry name" value="PDDEXK-like_dom_sf"/>
</dbReference>
<sequence length="242" mass="27999">MSMLSVPAKELGWLVRDDFCPRCFWLLQKHKIPEGTLYETRFIRFINQFDRFVKGVVSNSVHQDKELPDWLYNPLRQVLPNLPQVQKVIEPSLWEAEVRGFRLTGRADTLWQLSDGTFIIADYKLSQPGGVFQKFYEAQLNAYAFLASRQSPPIKVSHLLLIYFYLDEQGYVPSWGSANFPFQCSVVSVDIWDYREVEELVERAGQILSQPSPPNPAMNCNRCGENLTIWAQQLVAYLETLD</sequence>
<evidence type="ECO:0000313" key="2">
    <source>
        <dbReference type="EMBL" id="MCS3921204.1"/>
    </source>
</evidence>
<comment type="caution">
    <text evidence="2">The sequence shown here is derived from an EMBL/GenBank/DDBJ whole genome shotgun (WGS) entry which is preliminary data.</text>
</comment>
<dbReference type="InterPro" id="IPR038726">
    <property type="entry name" value="PDDEXK_AddAB-type"/>
</dbReference>
<keyword evidence="3" id="KW-1185">Reference proteome</keyword>
<keyword evidence="2" id="KW-0378">Hydrolase</keyword>
<accession>A0ABT2EU70</accession>
<evidence type="ECO:0000313" key="3">
    <source>
        <dbReference type="Proteomes" id="UP001204798"/>
    </source>
</evidence>
<keyword evidence="2" id="KW-0269">Exonuclease</keyword>
<keyword evidence="2" id="KW-0540">Nuclease</keyword>
<gene>
    <name evidence="2" type="ORF">M2350_003650</name>
</gene>
<proteinExistence type="predicted"/>
<name>A0ABT2EU70_9BACT</name>
<dbReference type="GO" id="GO:0004527">
    <property type="term" value="F:exonuclease activity"/>
    <property type="evidence" value="ECO:0007669"/>
    <property type="project" value="UniProtKB-KW"/>
</dbReference>
<dbReference type="RefSeq" id="WP_259102146.1">
    <property type="nucleotide sequence ID" value="NZ_CP130454.1"/>
</dbReference>
<evidence type="ECO:0000259" key="1">
    <source>
        <dbReference type="Pfam" id="PF12705"/>
    </source>
</evidence>
<dbReference type="EMBL" id="JANUCP010000010">
    <property type="protein sequence ID" value="MCS3921204.1"/>
    <property type="molecule type" value="Genomic_DNA"/>
</dbReference>